<dbReference type="SFLD" id="SFLDG01129">
    <property type="entry name" value="C1.5:_HAD__Beta-PGM__Phosphata"/>
    <property type="match status" value="1"/>
</dbReference>
<evidence type="ECO:0000313" key="2">
    <source>
        <dbReference type="Proteomes" id="UP000236725"/>
    </source>
</evidence>
<evidence type="ECO:0000313" key="1">
    <source>
        <dbReference type="EMBL" id="SEF41718.1"/>
    </source>
</evidence>
<dbReference type="SFLD" id="SFLDS00003">
    <property type="entry name" value="Haloacid_Dehalogenase"/>
    <property type="match status" value="1"/>
</dbReference>
<proteinExistence type="predicted"/>
<keyword evidence="2" id="KW-1185">Reference proteome</keyword>
<keyword evidence="1" id="KW-0378">Hydrolase</keyword>
<dbReference type="Proteomes" id="UP000236725">
    <property type="component" value="Unassembled WGS sequence"/>
</dbReference>
<dbReference type="EMBL" id="FNVS01000001">
    <property type="protein sequence ID" value="SEF41718.1"/>
    <property type="molecule type" value="Genomic_DNA"/>
</dbReference>
<dbReference type="InterPro" id="IPR023198">
    <property type="entry name" value="PGP-like_dom2"/>
</dbReference>
<dbReference type="PANTHER" id="PTHR43611">
    <property type="entry name" value="ALPHA-D-GLUCOSE 1-PHOSPHATE PHOSPHATASE"/>
    <property type="match status" value="1"/>
</dbReference>
<organism evidence="1 2">
    <name type="scientific">Parabacteroides chinchillae</name>
    <dbReference type="NCBI Taxonomy" id="871327"/>
    <lineage>
        <taxon>Bacteria</taxon>
        <taxon>Pseudomonadati</taxon>
        <taxon>Bacteroidota</taxon>
        <taxon>Bacteroidia</taxon>
        <taxon>Bacteroidales</taxon>
        <taxon>Tannerellaceae</taxon>
        <taxon>Parabacteroides</taxon>
    </lineage>
</organism>
<sequence>MDGIKNIIIDLGGVIINLTRNRCIEAFEQLGVSNVRENIVNNFQHKDLFMKLELGYISPADFRDGIRDLAKKNLTDRQIDEAWIAMLGDVPEYKLDLLLKLREKYNTMLLSNTNEIHWKWIAQKWFTYKGLQAGDFFNKIYLSYELHMLKPNTDIFEYVLNDAAIRSEETLLIDDALPNCRTAEAMRIRAYTVQPREDWSHLFY</sequence>
<dbReference type="InterPro" id="IPR036412">
    <property type="entry name" value="HAD-like_sf"/>
</dbReference>
<name>A0A8G2BTK9_9BACT</name>
<reference evidence="1 2" key="1">
    <citation type="submission" date="2016-10" db="EMBL/GenBank/DDBJ databases">
        <authorList>
            <person name="Varghese N."/>
            <person name="Submissions S."/>
        </authorList>
    </citation>
    <scope>NUCLEOTIDE SEQUENCE [LARGE SCALE GENOMIC DNA]</scope>
    <source>
        <strain evidence="1 2">DSM 29073</strain>
    </source>
</reference>
<gene>
    <name evidence="1" type="ORF">SAMN05444001_10198</name>
</gene>
<comment type="caution">
    <text evidence="1">The sequence shown here is derived from an EMBL/GenBank/DDBJ whole genome shotgun (WGS) entry which is preliminary data.</text>
</comment>
<accession>A0A8G2BTK9</accession>
<dbReference type="RefSeq" id="WP_103982085.1">
    <property type="nucleotide sequence ID" value="NZ_FNVS01000001.1"/>
</dbReference>
<protein>
    <submittedName>
        <fullName evidence="1">Putative hydrolase of the HAD superfamily</fullName>
    </submittedName>
</protein>
<dbReference type="SUPFAM" id="SSF56784">
    <property type="entry name" value="HAD-like"/>
    <property type="match status" value="1"/>
</dbReference>
<dbReference type="Gene3D" id="3.40.50.1000">
    <property type="entry name" value="HAD superfamily/HAD-like"/>
    <property type="match status" value="1"/>
</dbReference>
<dbReference type="Pfam" id="PF00702">
    <property type="entry name" value="Hydrolase"/>
    <property type="match status" value="1"/>
</dbReference>
<dbReference type="GO" id="GO:0016787">
    <property type="term" value="F:hydrolase activity"/>
    <property type="evidence" value="ECO:0007669"/>
    <property type="project" value="UniProtKB-KW"/>
</dbReference>
<dbReference type="CDD" id="cd02603">
    <property type="entry name" value="HAD_sEH-N_like"/>
    <property type="match status" value="1"/>
</dbReference>
<dbReference type="PANTHER" id="PTHR43611:SF3">
    <property type="entry name" value="FLAVIN MONONUCLEOTIDE HYDROLASE 1, CHLOROPLATIC"/>
    <property type="match status" value="1"/>
</dbReference>
<dbReference type="Gene3D" id="1.10.150.240">
    <property type="entry name" value="Putative phosphatase, domain 2"/>
    <property type="match status" value="1"/>
</dbReference>
<dbReference type="InterPro" id="IPR023214">
    <property type="entry name" value="HAD_sf"/>
</dbReference>
<dbReference type="AlphaFoldDB" id="A0A8G2BTK9"/>